<dbReference type="GeneID" id="108561258"/>
<dbReference type="Proteomes" id="UP000695000">
    <property type="component" value="Unplaced"/>
</dbReference>
<feature type="compositionally biased region" description="Polar residues" evidence="2">
    <location>
        <begin position="10"/>
        <end position="19"/>
    </location>
</feature>
<feature type="compositionally biased region" description="Basic and acidic residues" evidence="2">
    <location>
        <begin position="55"/>
        <end position="72"/>
    </location>
</feature>
<evidence type="ECO:0000313" key="3">
    <source>
        <dbReference type="Proteomes" id="UP000695000"/>
    </source>
</evidence>
<proteinExistence type="predicted"/>
<evidence type="ECO:0000313" key="4">
    <source>
        <dbReference type="RefSeq" id="XP_017774608.1"/>
    </source>
</evidence>
<feature type="coiled-coil region" evidence="1">
    <location>
        <begin position="239"/>
        <end position="269"/>
    </location>
</feature>
<organism evidence="3 4">
    <name type="scientific">Nicrophorus vespilloides</name>
    <name type="common">Boreal carrion beetle</name>
    <dbReference type="NCBI Taxonomy" id="110193"/>
    <lineage>
        <taxon>Eukaryota</taxon>
        <taxon>Metazoa</taxon>
        <taxon>Ecdysozoa</taxon>
        <taxon>Arthropoda</taxon>
        <taxon>Hexapoda</taxon>
        <taxon>Insecta</taxon>
        <taxon>Pterygota</taxon>
        <taxon>Neoptera</taxon>
        <taxon>Endopterygota</taxon>
        <taxon>Coleoptera</taxon>
        <taxon>Polyphaga</taxon>
        <taxon>Staphyliniformia</taxon>
        <taxon>Silphidae</taxon>
        <taxon>Nicrophorinae</taxon>
        <taxon>Nicrophorus</taxon>
    </lineage>
</organism>
<reference evidence="4" key="1">
    <citation type="submission" date="2025-08" db="UniProtKB">
        <authorList>
            <consortium name="RefSeq"/>
        </authorList>
    </citation>
    <scope>IDENTIFICATION</scope>
    <source>
        <tissue evidence="4">Whole Larva</tissue>
    </source>
</reference>
<evidence type="ECO:0000256" key="1">
    <source>
        <dbReference type="SAM" id="Coils"/>
    </source>
</evidence>
<keyword evidence="1" id="KW-0175">Coiled coil</keyword>
<sequence>MALETKTSSHRQINESGSRNMVEGNGETEFVKVDGHEGEESTRTSSNVINQKETNVLEHGNEEVDSKTKNEVDAETLVQEKSVKEISTDNAALSKIDAIKEPSVATIGSEVLQVDDEETENLEVAINEEHSVEKQESEYQEIDVTFSLLIKEEEEVVEEECFEEEEATPVILDREPYYPIFQKSIKDYGTVKRLNQYLQHKLSVYFIKREMTHILKESEHYAENSLKYKMKLDQFHDLINRDREERQKVTQENKELKELRDRLKMESAENYASLQQRERETGTGLIFTKTGKEMSEKVKIQFVCKYVIVCY</sequence>
<keyword evidence="3" id="KW-1185">Reference proteome</keyword>
<feature type="compositionally biased region" description="Polar residues" evidence="2">
    <location>
        <begin position="43"/>
        <end position="54"/>
    </location>
</feature>
<feature type="region of interest" description="Disordered" evidence="2">
    <location>
        <begin position="1"/>
        <end position="72"/>
    </location>
</feature>
<accession>A0ABM1MJ58</accession>
<gene>
    <name evidence="4" type="primary">LOC108561258</name>
</gene>
<dbReference type="RefSeq" id="XP_017774608.1">
    <property type="nucleotide sequence ID" value="XM_017919119.1"/>
</dbReference>
<feature type="compositionally biased region" description="Basic and acidic residues" evidence="2">
    <location>
        <begin position="29"/>
        <end position="42"/>
    </location>
</feature>
<evidence type="ECO:0000256" key="2">
    <source>
        <dbReference type="SAM" id="MobiDB-lite"/>
    </source>
</evidence>
<name>A0ABM1MJ58_NICVS</name>
<protein>
    <submittedName>
        <fullName evidence="4">Uncharacterized protein LOC108561258</fullName>
    </submittedName>
</protein>